<evidence type="ECO:0000313" key="2">
    <source>
        <dbReference type="Proteomes" id="UP001529343"/>
    </source>
</evidence>
<protein>
    <submittedName>
        <fullName evidence="1">Uncharacterized protein</fullName>
    </submittedName>
</protein>
<dbReference type="Proteomes" id="UP001529343">
    <property type="component" value="Unassembled WGS sequence"/>
</dbReference>
<dbReference type="RefSeq" id="WP_289586476.1">
    <property type="nucleotide sequence ID" value="NZ_JAUDDW010000035.1"/>
</dbReference>
<comment type="caution">
    <text evidence="1">The sequence shown here is derived from an EMBL/GenBank/DDBJ whole genome shotgun (WGS) entry which is preliminary data.</text>
</comment>
<sequence>MEILQGKVFRVVDRKEIFEPFELSNQEIVSWAEDFNGGNVSEIETVEEAIMYLLQCDFEVTAIR</sequence>
<accession>A0ABT7UZF1</accession>
<gene>
    <name evidence="1" type="ORF">QUW44_07985</name>
</gene>
<keyword evidence="2" id="KW-1185">Reference proteome</keyword>
<reference evidence="2" key="1">
    <citation type="submission" date="2023-06" db="EMBL/GenBank/DDBJ databases">
        <title>Identification and characterization of horizontal gene transfer across gut microbiota members of farm animals based on homology search.</title>
        <authorList>
            <person name="Zeman M."/>
            <person name="Kubasova T."/>
            <person name="Jahodarova E."/>
            <person name="Nykrynova M."/>
            <person name="Rychlik I."/>
        </authorList>
    </citation>
    <scope>NUCLEOTIDE SEQUENCE [LARGE SCALE GENOMIC DNA]</scope>
    <source>
        <strain evidence="2">161_Gplus</strain>
    </source>
</reference>
<dbReference type="EMBL" id="JAUDDW010000035">
    <property type="protein sequence ID" value="MDM8267083.1"/>
    <property type="molecule type" value="Genomic_DNA"/>
</dbReference>
<organism evidence="1 2">
    <name type="scientific">Limosilactobacillus pontis</name>
    <dbReference type="NCBI Taxonomy" id="35787"/>
    <lineage>
        <taxon>Bacteria</taxon>
        <taxon>Bacillati</taxon>
        <taxon>Bacillota</taxon>
        <taxon>Bacilli</taxon>
        <taxon>Lactobacillales</taxon>
        <taxon>Lactobacillaceae</taxon>
        <taxon>Limosilactobacillus</taxon>
    </lineage>
</organism>
<name>A0ABT7UZF1_9LACO</name>
<reference evidence="1 2" key="2">
    <citation type="submission" date="2023-06" db="EMBL/GenBank/DDBJ databases">
        <authorList>
            <person name="Zeman M."/>
            <person name="Kubasova T."/>
            <person name="Jahodarova E."/>
            <person name="Nykrynova M."/>
            <person name="Rychlik I."/>
        </authorList>
    </citation>
    <scope>NUCLEOTIDE SEQUENCE [LARGE SCALE GENOMIC DNA]</scope>
    <source>
        <strain evidence="1 2">161_Gplus</strain>
    </source>
</reference>
<proteinExistence type="predicted"/>
<evidence type="ECO:0000313" key="1">
    <source>
        <dbReference type="EMBL" id="MDM8267083.1"/>
    </source>
</evidence>